<dbReference type="InterPro" id="IPR011990">
    <property type="entry name" value="TPR-like_helical_dom_sf"/>
</dbReference>
<dbReference type="Pfam" id="PF00515">
    <property type="entry name" value="TPR_1"/>
    <property type="match status" value="3"/>
</dbReference>
<organism evidence="5 6">
    <name type="scientific">Prochlorococcus marinus XMU1408</name>
    <dbReference type="NCBI Taxonomy" id="2213228"/>
    <lineage>
        <taxon>Bacteria</taxon>
        <taxon>Bacillati</taxon>
        <taxon>Cyanobacteriota</taxon>
        <taxon>Cyanophyceae</taxon>
        <taxon>Synechococcales</taxon>
        <taxon>Prochlorococcaceae</taxon>
        <taxon>Prochlorococcus</taxon>
    </lineage>
</organism>
<dbReference type="Pfam" id="PF13414">
    <property type="entry name" value="TPR_11"/>
    <property type="match status" value="1"/>
</dbReference>
<evidence type="ECO:0000256" key="1">
    <source>
        <dbReference type="ARBA" id="ARBA00004922"/>
    </source>
</evidence>
<dbReference type="PANTHER" id="PTHR44835">
    <property type="entry name" value="UDP-N-ACETYLGLUCOSAMINE--PEPTIDE N-ACETYLGLUCOSAMINYLTRANSFERASE SPINDLY-RELATED"/>
    <property type="match status" value="1"/>
</dbReference>
<comment type="pathway">
    <text evidence="1">Protein modification; protein glycosylation.</text>
</comment>
<dbReference type="RefSeq" id="WP_158466998.1">
    <property type="nucleotide sequence ID" value="NZ_QJUE01000005.1"/>
</dbReference>
<dbReference type="SUPFAM" id="SSF48452">
    <property type="entry name" value="TPR-like"/>
    <property type="match status" value="2"/>
</dbReference>
<evidence type="ECO:0000256" key="3">
    <source>
        <dbReference type="ARBA" id="ARBA00022679"/>
    </source>
</evidence>
<dbReference type="PROSITE" id="PS50005">
    <property type="entry name" value="TPR"/>
    <property type="match status" value="8"/>
</dbReference>
<evidence type="ECO:0000256" key="4">
    <source>
        <dbReference type="PROSITE-ProRule" id="PRU00339"/>
    </source>
</evidence>
<dbReference type="Pfam" id="PF13424">
    <property type="entry name" value="TPR_12"/>
    <property type="match status" value="1"/>
</dbReference>
<feature type="repeat" description="TPR" evidence="4">
    <location>
        <begin position="247"/>
        <end position="280"/>
    </location>
</feature>
<dbReference type="GO" id="GO:0016757">
    <property type="term" value="F:glycosyltransferase activity"/>
    <property type="evidence" value="ECO:0007669"/>
    <property type="project" value="UniProtKB-KW"/>
</dbReference>
<reference evidence="5 6" key="1">
    <citation type="journal article" date="2018" name="Appl. Environ. Microbiol.">
        <title>Genome rearrangement shapes Prochlorococcus ecological adaptation.</title>
        <authorList>
            <person name="Yan W."/>
            <person name="Wei S."/>
            <person name="Wang Q."/>
            <person name="Xiao X."/>
            <person name="Zeng Q."/>
            <person name="Jiao N."/>
            <person name="Zhang R."/>
        </authorList>
    </citation>
    <scope>NUCLEOTIDE SEQUENCE [LARGE SCALE GENOMIC DNA]</scope>
    <source>
        <strain evidence="5 6">XMU1408</strain>
    </source>
</reference>
<dbReference type="InterPro" id="IPR051939">
    <property type="entry name" value="Glycosyltr_41/O-GlcNAc_trsf"/>
</dbReference>
<dbReference type="AlphaFoldDB" id="A0A318RCV8"/>
<gene>
    <name evidence="5" type="ORF">DNJ73_07025</name>
</gene>
<feature type="repeat" description="TPR" evidence="4">
    <location>
        <begin position="315"/>
        <end position="348"/>
    </location>
</feature>
<dbReference type="SMART" id="SM00028">
    <property type="entry name" value="TPR"/>
    <property type="match status" value="8"/>
</dbReference>
<dbReference type="SUPFAM" id="SSF53756">
    <property type="entry name" value="UDP-Glycosyltransferase/glycogen phosphorylase"/>
    <property type="match status" value="1"/>
</dbReference>
<accession>A0A318RCV8</accession>
<keyword evidence="2" id="KW-0328">Glycosyltransferase</keyword>
<feature type="repeat" description="TPR" evidence="4">
    <location>
        <begin position="281"/>
        <end position="314"/>
    </location>
</feature>
<dbReference type="PROSITE" id="PS50293">
    <property type="entry name" value="TPR_REGION"/>
    <property type="match status" value="7"/>
</dbReference>
<evidence type="ECO:0000313" key="6">
    <source>
        <dbReference type="Proteomes" id="UP000247807"/>
    </source>
</evidence>
<dbReference type="Gene3D" id="1.25.40.10">
    <property type="entry name" value="Tetratricopeptide repeat domain"/>
    <property type="match status" value="6"/>
</dbReference>
<keyword evidence="3" id="KW-0808">Transferase</keyword>
<dbReference type="EMBL" id="QJUE01000005">
    <property type="protein sequence ID" value="PYE01172.1"/>
    <property type="molecule type" value="Genomic_DNA"/>
</dbReference>
<dbReference type="PANTHER" id="PTHR44835:SF1">
    <property type="entry name" value="PROTEIN O-GLCNAC TRANSFERASE"/>
    <property type="match status" value="1"/>
</dbReference>
<evidence type="ECO:0000256" key="2">
    <source>
        <dbReference type="ARBA" id="ARBA00022676"/>
    </source>
</evidence>
<name>A0A318RCV8_PROMR</name>
<dbReference type="InterPro" id="IPR019734">
    <property type="entry name" value="TPR_rpt"/>
</dbReference>
<feature type="repeat" description="TPR" evidence="4">
    <location>
        <begin position="111"/>
        <end position="144"/>
    </location>
</feature>
<keyword evidence="4" id="KW-0802">TPR repeat</keyword>
<dbReference type="Pfam" id="PF13181">
    <property type="entry name" value="TPR_8"/>
    <property type="match status" value="1"/>
</dbReference>
<evidence type="ECO:0000313" key="5">
    <source>
        <dbReference type="EMBL" id="PYE01172.1"/>
    </source>
</evidence>
<comment type="caution">
    <text evidence="5">The sequence shown here is derived from an EMBL/GenBank/DDBJ whole genome shotgun (WGS) entry which is preliminary data.</text>
</comment>
<feature type="repeat" description="TPR" evidence="4">
    <location>
        <begin position="77"/>
        <end position="110"/>
    </location>
</feature>
<sequence>MTKGKRNQKKAGLGFKTFPVPFSLGESKENITISTNTSYKPSKEQIIDKACKLHSQGNISEAAKLYQYCINKGFDYPTIYLNYGVILRDLGKLKEAETCYRKAIELNPKYTEAHSNLGNVLRDLGKLKEAETFYRKAIELNPKYTKAHSNLGNVLRDLGKLKEAETFYRKAIELNPKYTEAHSNLGNVLIDLGKLKEAETFYRKAIDLNPNYAIAHSNLAKILQELGNIKEAELHVRKAIKLKPDFANAYYNLGNISKDLGNIKEAESSQRKAIKIKPNFAEAHSNLGLILQDLGKLKEAELHVRKAIEINPNYSNAYSNLGNILENNGKLKEAELYTRQAITLDPSHPDAHFNLAHILLKRKEFIEGWQEHESRWNMTNIMISCGNHLKTNKPEWEPERRGRLLLWPEQGLGDEIMFLSLVPDLIDHVDQLIIQTDPRLIPLLQRSLNQAKIEYIPKQELIDENKYDFHIAMGSLPKFLRNSLNDFKDSKQFILNVDQARSNQLREQLTDNRFQKIVGISWKSISLSKKNKSLSLEQFILGIYSPNIRFVCLQYGDVTEEIENIKQKHNIDICEVKEVDKFNDIDALSALIKACDEVVSIHNVTVPLAGALAVKTKVLTVRNNAWWWGIDDDESYWYPSIKLYRQSQDDQWEKALQQIKTELQVHQSYANKTNQSKINSNLNDEELSY</sequence>
<dbReference type="Proteomes" id="UP000247807">
    <property type="component" value="Unassembled WGS sequence"/>
</dbReference>
<proteinExistence type="predicted"/>
<dbReference type="OrthoDB" id="539906at2"/>
<feature type="repeat" description="TPR" evidence="4">
    <location>
        <begin position="145"/>
        <end position="178"/>
    </location>
</feature>
<feature type="repeat" description="TPR" evidence="4">
    <location>
        <begin position="213"/>
        <end position="246"/>
    </location>
</feature>
<protein>
    <submittedName>
        <fullName evidence="5">Uncharacterized protein</fullName>
    </submittedName>
</protein>
<feature type="repeat" description="TPR" evidence="4">
    <location>
        <begin position="179"/>
        <end position="212"/>
    </location>
</feature>